<comment type="caution">
    <text evidence="2">The sequence shown here is derived from an EMBL/GenBank/DDBJ whole genome shotgun (WGS) entry which is preliminary data.</text>
</comment>
<reference evidence="2 3" key="1">
    <citation type="journal article" date="2019" name="Int. J. Syst. Evol. Microbiol.">
        <title>The Global Catalogue of Microorganisms (GCM) 10K type strain sequencing project: providing services to taxonomists for standard genome sequencing and annotation.</title>
        <authorList>
            <consortium name="The Broad Institute Genomics Platform"/>
            <consortium name="The Broad Institute Genome Sequencing Center for Infectious Disease"/>
            <person name="Wu L."/>
            <person name="Ma J."/>
        </authorList>
    </citation>
    <scope>NUCLEOTIDE SEQUENCE [LARGE SCALE GENOMIC DNA]</scope>
    <source>
        <strain evidence="2 3">JCM 12149</strain>
    </source>
</reference>
<keyword evidence="3" id="KW-1185">Reference proteome</keyword>
<protein>
    <recommendedName>
        <fullName evidence="4">Copper resistance protein D</fullName>
    </recommendedName>
</protein>
<evidence type="ECO:0008006" key="4">
    <source>
        <dbReference type="Google" id="ProtNLM"/>
    </source>
</evidence>
<sequence>MLWDIRQIIVFLHILLAITWVGGVFFIGWGVVPAIRKEAYTDQRRFLLALMQWSHSLLTGAGGGVIATGILLGTVFGPISRWNDIWHTYFGTIWMMALVVGILTLFWGVWIGFRYSIGVLSDAALWEAADNGDTTPLFRALAKAALLESVEVAGFVTLIVLMVFL</sequence>
<proteinExistence type="predicted"/>
<dbReference type="EMBL" id="BAAADM010000055">
    <property type="protein sequence ID" value="GAA0446409.1"/>
    <property type="molecule type" value="Genomic_DNA"/>
</dbReference>
<feature type="transmembrane region" description="Helical" evidence="1">
    <location>
        <begin position="145"/>
        <end position="164"/>
    </location>
</feature>
<gene>
    <name evidence="2" type="ORF">GCM10008983_25300</name>
</gene>
<keyword evidence="1" id="KW-1133">Transmembrane helix</keyword>
<feature type="transmembrane region" description="Helical" evidence="1">
    <location>
        <begin position="12"/>
        <end position="35"/>
    </location>
</feature>
<dbReference type="Proteomes" id="UP001501459">
    <property type="component" value="Unassembled WGS sequence"/>
</dbReference>
<feature type="transmembrane region" description="Helical" evidence="1">
    <location>
        <begin position="91"/>
        <end position="113"/>
    </location>
</feature>
<keyword evidence="1" id="KW-0472">Membrane</keyword>
<accession>A0ABN0ZFZ0</accession>
<keyword evidence="1" id="KW-0812">Transmembrane</keyword>
<organism evidence="2 3">
    <name type="scientific">Lentibacillus halophilus</name>
    <dbReference type="NCBI Taxonomy" id="295065"/>
    <lineage>
        <taxon>Bacteria</taxon>
        <taxon>Bacillati</taxon>
        <taxon>Bacillota</taxon>
        <taxon>Bacilli</taxon>
        <taxon>Bacillales</taxon>
        <taxon>Bacillaceae</taxon>
        <taxon>Lentibacillus</taxon>
    </lineage>
</organism>
<feature type="transmembrane region" description="Helical" evidence="1">
    <location>
        <begin position="56"/>
        <end position="79"/>
    </location>
</feature>
<evidence type="ECO:0000313" key="2">
    <source>
        <dbReference type="EMBL" id="GAA0446409.1"/>
    </source>
</evidence>
<dbReference type="RefSeq" id="WP_343753784.1">
    <property type="nucleotide sequence ID" value="NZ_BAAADM010000055.1"/>
</dbReference>
<evidence type="ECO:0000313" key="3">
    <source>
        <dbReference type="Proteomes" id="UP001501459"/>
    </source>
</evidence>
<name>A0ABN0ZFZ0_9BACI</name>
<evidence type="ECO:0000256" key="1">
    <source>
        <dbReference type="SAM" id="Phobius"/>
    </source>
</evidence>